<keyword evidence="5 7" id="KW-1133">Transmembrane helix</keyword>
<dbReference type="HAMAP" id="MF_01067">
    <property type="entry name" value="UPF0259"/>
    <property type="match status" value="1"/>
</dbReference>
<keyword evidence="4 7" id="KW-0812">Transmembrane</keyword>
<comment type="caution">
    <text evidence="8">The sequence shown here is derived from an EMBL/GenBank/DDBJ whole genome shotgun (WGS) entry which is preliminary data.</text>
</comment>
<feature type="transmembrane region" description="Helical" evidence="7">
    <location>
        <begin position="20"/>
        <end position="38"/>
    </location>
</feature>
<dbReference type="GO" id="GO:0005886">
    <property type="term" value="C:plasma membrane"/>
    <property type="evidence" value="ECO:0007669"/>
    <property type="project" value="UniProtKB-SubCell"/>
</dbReference>
<proteinExistence type="inferred from homology"/>
<comment type="similarity">
    <text evidence="2 7">Belongs to the UPF0259 family.</text>
</comment>
<feature type="transmembrane region" description="Helical" evidence="7">
    <location>
        <begin position="154"/>
        <end position="173"/>
    </location>
</feature>
<gene>
    <name evidence="8" type="ORF">SAMN02745723_10867</name>
</gene>
<evidence type="ECO:0000256" key="1">
    <source>
        <dbReference type="ARBA" id="ARBA00004429"/>
    </source>
</evidence>
<evidence type="ECO:0000256" key="2">
    <source>
        <dbReference type="ARBA" id="ARBA00005633"/>
    </source>
</evidence>
<evidence type="ECO:0000256" key="4">
    <source>
        <dbReference type="ARBA" id="ARBA00022692"/>
    </source>
</evidence>
<dbReference type="InterPro" id="IPR009627">
    <property type="entry name" value="UPF0259"/>
</dbReference>
<evidence type="ECO:0000256" key="7">
    <source>
        <dbReference type="HAMAP-Rule" id="MF_01067"/>
    </source>
</evidence>
<feature type="transmembrane region" description="Helical" evidence="7">
    <location>
        <begin position="224"/>
        <end position="246"/>
    </location>
</feature>
<feature type="transmembrane region" description="Helical" evidence="7">
    <location>
        <begin position="194"/>
        <end position="218"/>
    </location>
</feature>
<evidence type="ECO:0000256" key="3">
    <source>
        <dbReference type="ARBA" id="ARBA00022475"/>
    </source>
</evidence>
<accession>A0AAJ4WC09</accession>
<reference evidence="8 9" key="1">
    <citation type="submission" date="2016-10" db="EMBL/GenBank/DDBJ databases">
        <authorList>
            <person name="Varghese N."/>
            <person name="Submissions S."/>
        </authorList>
    </citation>
    <scope>NUCLEOTIDE SEQUENCE [LARGE SCALE GENOMIC DNA]</scope>
    <source>
        <strain evidence="8 9">DSM 5563</strain>
    </source>
</reference>
<feature type="transmembrane region" description="Helical" evidence="7">
    <location>
        <begin position="126"/>
        <end position="148"/>
    </location>
</feature>
<dbReference type="AlphaFoldDB" id="A0AAJ4WC09"/>
<feature type="transmembrane region" description="Helical" evidence="7">
    <location>
        <begin position="88"/>
        <end position="114"/>
    </location>
</feature>
<comment type="subcellular location">
    <subcellularLocation>
        <location evidence="1">Cell inner membrane</location>
        <topology evidence="1">Multi-pass membrane protein</topology>
    </subcellularLocation>
    <subcellularLocation>
        <location evidence="7">Cell membrane</location>
        <topology evidence="7">Multi-pass membrane protein</topology>
    </subcellularLocation>
</comment>
<organism evidence="8 9">
    <name type="scientific">Pragia fontium DSM 5563 = ATCC 49100</name>
    <dbReference type="NCBI Taxonomy" id="1122977"/>
    <lineage>
        <taxon>Bacteria</taxon>
        <taxon>Pseudomonadati</taxon>
        <taxon>Pseudomonadota</taxon>
        <taxon>Gammaproteobacteria</taxon>
        <taxon>Enterobacterales</taxon>
        <taxon>Budviciaceae</taxon>
        <taxon>Pragia</taxon>
    </lineage>
</organism>
<dbReference type="EMBL" id="FOLW01000008">
    <property type="protein sequence ID" value="SFD12031.1"/>
    <property type="molecule type" value="Genomic_DNA"/>
</dbReference>
<evidence type="ECO:0000313" key="9">
    <source>
        <dbReference type="Proteomes" id="UP000226420"/>
    </source>
</evidence>
<sequence>MPITANSLFRDSVNFIRNQLSSFIMLALLASFISYMLFQALVPNTTELHKIITDAIGTSQVSRSELQSVINGMSREQQLSIVEAAMPLFGAMGLSFLLSNLLLIGGVVTLIMQVSQGHKTSALRSIGSSAASLPMLLLLLVISLPLIFFGFSLYLLPGIFFIFVLVMAPIILLESKQGLIHAISTSWSMAFSNVKIILPIVLFTLSVKFILFMLSVNVAASSPVAISLLVDAISYLVTAFMFVYLFRLYMQVKG</sequence>
<dbReference type="Proteomes" id="UP000226420">
    <property type="component" value="Unassembled WGS sequence"/>
</dbReference>
<dbReference type="RefSeq" id="WP_074823552.1">
    <property type="nucleotide sequence ID" value="NZ_FOLW01000008.1"/>
</dbReference>
<protein>
    <recommendedName>
        <fullName evidence="7">UPF0259 membrane protein SAMN02745723_10867</fullName>
    </recommendedName>
</protein>
<keyword evidence="6 7" id="KW-0472">Membrane</keyword>
<evidence type="ECO:0000313" key="8">
    <source>
        <dbReference type="EMBL" id="SFD12031.1"/>
    </source>
</evidence>
<keyword evidence="3 7" id="KW-1003">Cell membrane</keyword>
<dbReference type="Pfam" id="PF06790">
    <property type="entry name" value="UPF0259"/>
    <property type="match status" value="1"/>
</dbReference>
<evidence type="ECO:0000256" key="6">
    <source>
        <dbReference type="ARBA" id="ARBA00023136"/>
    </source>
</evidence>
<name>A0AAJ4WC09_9GAMM</name>
<evidence type="ECO:0000256" key="5">
    <source>
        <dbReference type="ARBA" id="ARBA00022989"/>
    </source>
</evidence>